<proteinExistence type="predicted"/>
<evidence type="ECO:0000313" key="2">
    <source>
        <dbReference type="Proteomes" id="UP001497512"/>
    </source>
</evidence>
<dbReference type="EMBL" id="OZ019902">
    <property type="protein sequence ID" value="CAK9194582.1"/>
    <property type="molecule type" value="Genomic_DNA"/>
</dbReference>
<sequence>MPLPAMPTSYAVAFLLLDARKYTESGVYVLDRAGLQLFAWQLSEKVGTKFNKGTSKLGSILSDSLVGCLKDKSAGAISTFGYTLPVWAAGLCSPAQAKSPNLFCAESHIMNSWKRRDLPAKGV</sequence>
<organism evidence="1 2">
    <name type="scientific">Sphagnum troendelagicum</name>
    <dbReference type="NCBI Taxonomy" id="128251"/>
    <lineage>
        <taxon>Eukaryota</taxon>
        <taxon>Viridiplantae</taxon>
        <taxon>Streptophyta</taxon>
        <taxon>Embryophyta</taxon>
        <taxon>Bryophyta</taxon>
        <taxon>Sphagnophytina</taxon>
        <taxon>Sphagnopsida</taxon>
        <taxon>Sphagnales</taxon>
        <taxon>Sphagnaceae</taxon>
        <taxon>Sphagnum</taxon>
    </lineage>
</organism>
<reference evidence="1" key="1">
    <citation type="submission" date="2024-02" db="EMBL/GenBank/DDBJ databases">
        <authorList>
            <consortium name="ELIXIR-Norway"/>
            <consortium name="Elixir Norway"/>
        </authorList>
    </citation>
    <scope>NUCLEOTIDE SEQUENCE</scope>
</reference>
<name>A0ABP0TFD4_9BRYO</name>
<protein>
    <submittedName>
        <fullName evidence="1">Uncharacterized protein</fullName>
    </submittedName>
</protein>
<gene>
    <name evidence="1" type="ORF">CSSPTR1EN2_LOCUS2598</name>
</gene>
<keyword evidence="2" id="KW-1185">Reference proteome</keyword>
<accession>A0ABP0TFD4</accession>
<evidence type="ECO:0000313" key="1">
    <source>
        <dbReference type="EMBL" id="CAK9194582.1"/>
    </source>
</evidence>
<dbReference type="Proteomes" id="UP001497512">
    <property type="component" value="Chromosome 10"/>
</dbReference>